<dbReference type="KEGG" id="lbc:LACBIDRAFT_299855"/>
<dbReference type="RefSeq" id="XP_001882568.1">
    <property type="nucleotide sequence ID" value="XM_001882533.1"/>
</dbReference>
<dbReference type="SUPFAM" id="SSF56176">
    <property type="entry name" value="FAD-binding/transporter-associated domain-like"/>
    <property type="match status" value="1"/>
</dbReference>
<dbReference type="InterPro" id="IPR016166">
    <property type="entry name" value="FAD-bd_PCMH"/>
</dbReference>
<dbReference type="Pfam" id="PF08031">
    <property type="entry name" value="BBE"/>
    <property type="match status" value="1"/>
</dbReference>
<dbReference type="InterPro" id="IPR016169">
    <property type="entry name" value="FAD-bd_PCMH_sub2"/>
</dbReference>
<dbReference type="GO" id="GO:0071949">
    <property type="term" value="F:FAD binding"/>
    <property type="evidence" value="ECO:0007669"/>
    <property type="project" value="InterPro"/>
</dbReference>
<keyword evidence="5" id="KW-1185">Reference proteome</keyword>
<evidence type="ECO:0000256" key="2">
    <source>
        <dbReference type="ARBA" id="ARBA00023002"/>
    </source>
</evidence>
<organism evidence="5">
    <name type="scientific">Laccaria bicolor (strain S238N-H82 / ATCC MYA-4686)</name>
    <name type="common">Bicoloured deceiver</name>
    <name type="synonym">Laccaria laccata var. bicolor</name>
    <dbReference type="NCBI Taxonomy" id="486041"/>
    <lineage>
        <taxon>Eukaryota</taxon>
        <taxon>Fungi</taxon>
        <taxon>Dikarya</taxon>
        <taxon>Basidiomycota</taxon>
        <taxon>Agaricomycotina</taxon>
        <taxon>Agaricomycetes</taxon>
        <taxon>Agaricomycetidae</taxon>
        <taxon>Agaricales</taxon>
        <taxon>Agaricineae</taxon>
        <taxon>Hydnangiaceae</taxon>
        <taxon>Laccaria</taxon>
    </lineage>
</organism>
<evidence type="ECO:0000313" key="5">
    <source>
        <dbReference type="Proteomes" id="UP000001194"/>
    </source>
</evidence>
<proteinExistence type="inferred from homology"/>
<dbReference type="Proteomes" id="UP000001194">
    <property type="component" value="Unassembled WGS sequence"/>
</dbReference>
<sequence>MVHGANQDEGKFLLRINDADVHWAFLGHFPTTTVLGRSIRRPWRIQHYFSFLYPVVAASQSSAVCRCLYGEPCWPDQSAFAALSANVFQPLLRPVPAAYACYTPSSPSGNCTDVTANFYNGSWRSDQPGALQNINFETYTFKNGTIDGCYLNTTLGFPCDQGSVPPVGVDARVVGDIQAAVKFAVKYNLRLVVKNTGHDYLGRSTARGSFLIWTHHLKNITFNASFVPEGAPSTSETYNAVTLGAGVQWNEAYVAAHQQGRFVIGGLSAGGSVGAAGGWVMGGGHSAFSSRHGLGVDNVIQFTIVDSAGDHLTANAHKNSDLFWALRGGGGGTYGVVTSATYRTYPEFPLTVPVVKANFSSPAVALQVVTQYVKLHPGLAAAGWGGYSSLSNDNIEFFYTAPNVSTTEANATLLPFLEFTRNATGGALFFTMLSFDSFYSAYNSLFANEIAQVGYSVEIASRLLSTDLTITNPETVAETMLTVDGGVSMNFVAGGAVAKADPESTGLNPAWRKTLGEVYVTVGWPAGSSSSVVNLAVESLKNNTEIIDRLSVDSASYLNEGSLHEKDFKKTYFGAHYKRLKSIKAKYDSHGLFVVAEGVGSEDWDASLNCRL</sequence>
<evidence type="ECO:0000313" key="4">
    <source>
        <dbReference type="EMBL" id="EDR06721.1"/>
    </source>
</evidence>
<name>B0DFK8_LACBS</name>
<dbReference type="HOGENOM" id="CLU_018354_4_4_1"/>
<evidence type="ECO:0000256" key="1">
    <source>
        <dbReference type="ARBA" id="ARBA00005466"/>
    </source>
</evidence>
<dbReference type="AlphaFoldDB" id="B0DFK8"/>
<comment type="similarity">
    <text evidence="1">Belongs to the oxygen-dependent FAD-linked oxidoreductase family.</text>
</comment>
<dbReference type="EMBL" id="DS547107">
    <property type="protein sequence ID" value="EDR06721.1"/>
    <property type="molecule type" value="Genomic_DNA"/>
</dbReference>
<dbReference type="InterPro" id="IPR036318">
    <property type="entry name" value="FAD-bd_PCMH-like_sf"/>
</dbReference>
<dbReference type="PANTHER" id="PTHR13878:SF91">
    <property type="entry name" value="FAD BINDING DOMAIN PROTEIN (AFU_ORTHOLOGUE AFUA_6G12070)-RELATED"/>
    <property type="match status" value="1"/>
</dbReference>
<dbReference type="PANTHER" id="PTHR13878">
    <property type="entry name" value="GULONOLACTONE OXIDASE"/>
    <property type="match status" value="1"/>
</dbReference>
<dbReference type="GO" id="GO:0016491">
    <property type="term" value="F:oxidoreductase activity"/>
    <property type="evidence" value="ECO:0007669"/>
    <property type="project" value="UniProtKB-KW"/>
</dbReference>
<dbReference type="InParanoid" id="B0DFK8"/>
<protein>
    <submittedName>
        <fullName evidence="4">Predicted protein</fullName>
    </submittedName>
</protein>
<dbReference type="InterPro" id="IPR050432">
    <property type="entry name" value="FAD-linked_Oxidoreductases_BP"/>
</dbReference>
<feature type="domain" description="FAD-binding PCMH-type" evidence="3">
    <location>
        <begin position="161"/>
        <end position="347"/>
    </location>
</feature>
<dbReference type="PROSITE" id="PS51387">
    <property type="entry name" value="FAD_PCMH"/>
    <property type="match status" value="1"/>
</dbReference>
<dbReference type="OrthoDB" id="9983560at2759"/>
<dbReference type="Gene3D" id="3.30.465.10">
    <property type="match status" value="2"/>
</dbReference>
<dbReference type="Pfam" id="PF01565">
    <property type="entry name" value="FAD_binding_4"/>
    <property type="match status" value="1"/>
</dbReference>
<evidence type="ECO:0000259" key="3">
    <source>
        <dbReference type="PROSITE" id="PS51387"/>
    </source>
</evidence>
<dbReference type="InterPro" id="IPR012951">
    <property type="entry name" value="BBE"/>
</dbReference>
<keyword evidence="2" id="KW-0560">Oxidoreductase</keyword>
<dbReference type="InterPro" id="IPR006094">
    <property type="entry name" value="Oxid_FAD_bind_N"/>
</dbReference>
<dbReference type="GeneID" id="6078360"/>
<accession>B0DFK8</accession>
<gene>
    <name evidence="4" type="ORF">LACBIDRAFT_299855</name>
</gene>
<reference evidence="4 5" key="1">
    <citation type="journal article" date="2008" name="Nature">
        <title>The genome of Laccaria bicolor provides insights into mycorrhizal symbiosis.</title>
        <authorList>
            <person name="Martin F."/>
            <person name="Aerts A."/>
            <person name="Ahren D."/>
            <person name="Brun A."/>
            <person name="Danchin E.G.J."/>
            <person name="Duchaussoy F."/>
            <person name="Gibon J."/>
            <person name="Kohler A."/>
            <person name="Lindquist E."/>
            <person name="Pereda V."/>
            <person name="Salamov A."/>
            <person name="Shapiro H.J."/>
            <person name="Wuyts J."/>
            <person name="Blaudez D."/>
            <person name="Buee M."/>
            <person name="Brokstein P."/>
            <person name="Canbaeck B."/>
            <person name="Cohen D."/>
            <person name="Courty P.E."/>
            <person name="Coutinho P.M."/>
            <person name="Delaruelle C."/>
            <person name="Detter J.C."/>
            <person name="Deveau A."/>
            <person name="DiFazio S."/>
            <person name="Duplessis S."/>
            <person name="Fraissinet-Tachet L."/>
            <person name="Lucic E."/>
            <person name="Frey-Klett P."/>
            <person name="Fourrey C."/>
            <person name="Feussner I."/>
            <person name="Gay G."/>
            <person name="Grimwood J."/>
            <person name="Hoegger P.J."/>
            <person name="Jain P."/>
            <person name="Kilaru S."/>
            <person name="Labbe J."/>
            <person name="Lin Y.C."/>
            <person name="Legue V."/>
            <person name="Le Tacon F."/>
            <person name="Marmeisse R."/>
            <person name="Melayah D."/>
            <person name="Montanini B."/>
            <person name="Muratet M."/>
            <person name="Nehls U."/>
            <person name="Niculita-Hirzel H."/>
            <person name="Oudot-Le Secq M.P."/>
            <person name="Peter M."/>
            <person name="Quesneville H."/>
            <person name="Rajashekar B."/>
            <person name="Reich M."/>
            <person name="Rouhier N."/>
            <person name="Schmutz J."/>
            <person name="Yin T."/>
            <person name="Chalot M."/>
            <person name="Henrissat B."/>
            <person name="Kuees U."/>
            <person name="Lucas S."/>
            <person name="Van de Peer Y."/>
            <person name="Podila G.K."/>
            <person name="Polle A."/>
            <person name="Pukkila P.J."/>
            <person name="Richardson P.M."/>
            <person name="Rouze P."/>
            <person name="Sanders I.R."/>
            <person name="Stajich J.E."/>
            <person name="Tunlid A."/>
            <person name="Tuskan G."/>
            <person name="Grigoriev I.V."/>
        </authorList>
    </citation>
    <scope>NUCLEOTIDE SEQUENCE [LARGE SCALE GENOMIC DNA]</scope>
    <source>
        <strain evidence="5">S238N-H82 / ATCC MYA-4686</strain>
    </source>
</reference>